<dbReference type="AlphaFoldDB" id="A0AAV8WZF6"/>
<sequence>MLGLYHCESCNKNYAQKSTLARHIKYECSKLPRFGCGLCSYRGYQKTHVVSHLARKHYLQLKPDINENILIFETSKY</sequence>
<dbReference type="EMBL" id="JANEYF010004128">
    <property type="protein sequence ID" value="KAJ8932094.1"/>
    <property type="molecule type" value="Genomic_DNA"/>
</dbReference>
<reference evidence="3" key="1">
    <citation type="journal article" date="2023" name="Insect Mol. Biol.">
        <title>Genome sequencing provides insights into the evolution of gene families encoding plant cell wall-degrading enzymes in longhorned beetles.</title>
        <authorList>
            <person name="Shin N.R."/>
            <person name="Okamura Y."/>
            <person name="Kirsch R."/>
            <person name="Pauchet Y."/>
        </authorList>
    </citation>
    <scope>NUCLEOTIDE SEQUENCE</scope>
    <source>
        <strain evidence="3">RBIC_L_NR</strain>
    </source>
</reference>
<name>A0AAV8WZF6_9CUCU</name>
<evidence type="ECO:0000313" key="3">
    <source>
        <dbReference type="EMBL" id="KAJ8932094.1"/>
    </source>
</evidence>
<feature type="domain" description="C2H2-type" evidence="2">
    <location>
        <begin position="5"/>
        <end position="32"/>
    </location>
</feature>
<gene>
    <name evidence="3" type="ORF">NQ314_014941</name>
</gene>
<evidence type="ECO:0000256" key="1">
    <source>
        <dbReference type="PROSITE-ProRule" id="PRU00042"/>
    </source>
</evidence>
<proteinExistence type="predicted"/>
<comment type="caution">
    <text evidence="3">The sequence shown here is derived from an EMBL/GenBank/DDBJ whole genome shotgun (WGS) entry which is preliminary data.</text>
</comment>
<dbReference type="Gene3D" id="3.30.160.60">
    <property type="entry name" value="Classic Zinc Finger"/>
    <property type="match status" value="1"/>
</dbReference>
<evidence type="ECO:0000259" key="2">
    <source>
        <dbReference type="PROSITE" id="PS50157"/>
    </source>
</evidence>
<accession>A0AAV8WZF6</accession>
<keyword evidence="1" id="KW-0862">Zinc</keyword>
<dbReference type="SUPFAM" id="SSF57667">
    <property type="entry name" value="beta-beta-alpha zinc fingers"/>
    <property type="match status" value="1"/>
</dbReference>
<protein>
    <recommendedName>
        <fullName evidence="2">C2H2-type domain-containing protein</fullName>
    </recommendedName>
</protein>
<dbReference type="Proteomes" id="UP001162156">
    <property type="component" value="Unassembled WGS sequence"/>
</dbReference>
<organism evidence="3 4">
    <name type="scientific">Rhamnusium bicolor</name>
    <dbReference type="NCBI Taxonomy" id="1586634"/>
    <lineage>
        <taxon>Eukaryota</taxon>
        <taxon>Metazoa</taxon>
        <taxon>Ecdysozoa</taxon>
        <taxon>Arthropoda</taxon>
        <taxon>Hexapoda</taxon>
        <taxon>Insecta</taxon>
        <taxon>Pterygota</taxon>
        <taxon>Neoptera</taxon>
        <taxon>Endopterygota</taxon>
        <taxon>Coleoptera</taxon>
        <taxon>Polyphaga</taxon>
        <taxon>Cucujiformia</taxon>
        <taxon>Chrysomeloidea</taxon>
        <taxon>Cerambycidae</taxon>
        <taxon>Lepturinae</taxon>
        <taxon>Rhagiini</taxon>
        <taxon>Rhamnusium</taxon>
    </lineage>
</organism>
<dbReference type="GO" id="GO:0008270">
    <property type="term" value="F:zinc ion binding"/>
    <property type="evidence" value="ECO:0007669"/>
    <property type="project" value="UniProtKB-KW"/>
</dbReference>
<dbReference type="PROSITE" id="PS50157">
    <property type="entry name" value="ZINC_FINGER_C2H2_2"/>
    <property type="match status" value="1"/>
</dbReference>
<evidence type="ECO:0000313" key="4">
    <source>
        <dbReference type="Proteomes" id="UP001162156"/>
    </source>
</evidence>
<dbReference type="InterPro" id="IPR036236">
    <property type="entry name" value="Znf_C2H2_sf"/>
</dbReference>
<keyword evidence="1" id="KW-0479">Metal-binding</keyword>
<keyword evidence="4" id="KW-1185">Reference proteome</keyword>
<keyword evidence="1" id="KW-0863">Zinc-finger</keyword>
<dbReference type="InterPro" id="IPR013087">
    <property type="entry name" value="Znf_C2H2_type"/>
</dbReference>